<gene>
    <name evidence="2" type="ORF">ACFPFW_11150</name>
</gene>
<sequence>MSTFRNRIESKLRAAFEPTRLEVIDESHQHAGHGGWREGGETHFRVRIGSPQFAGKSRVETHRAVNAVLAEELRERVHALAIEASAS</sequence>
<comment type="similarity">
    <text evidence="1">Belongs to the BolA/IbaG family.</text>
</comment>
<dbReference type="PIRSF" id="PIRSF003113">
    <property type="entry name" value="BolA"/>
    <property type="match status" value="1"/>
</dbReference>
<dbReference type="SUPFAM" id="SSF82657">
    <property type="entry name" value="BolA-like"/>
    <property type="match status" value="1"/>
</dbReference>
<organism evidence="2 3">
    <name type="scientific">Flaviflagellibacter deserti</name>
    <dbReference type="NCBI Taxonomy" id="2267266"/>
    <lineage>
        <taxon>Bacteria</taxon>
        <taxon>Pseudomonadati</taxon>
        <taxon>Pseudomonadota</taxon>
        <taxon>Alphaproteobacteria</taxon>
        <taxon>Hyphomicrobiales</taxon>
        <taxon>Flaviflagellibacter</taxon>
    </lineage>
</organism>
<dbReference type="RefSeq" id="WP_114957943.1">
    <property type="nucleotide sequence ID" value="NZ_JBHSJF010000006.1"/>
</dbReference>
<name>A0ABV9Z1E5_9HYPH</name>
<dbReference type="PANTHER" id="PTHR46230">
    <property type="match status" value="1"/>
</dbReference>
<keyword evidence="3" id="KW-1185">Reference proteome</keyword>
<accession>A0ABV9Z1E5</accession>
<reference evidence="3" key="1">
    <citation type="journal article" date="2019" name="Int. J. Syst. Evol. Microbiol.">
        <title>The Global Catalogue of Microorganisms (GCM) 10K type strain sequencing project: providing services to taxonomists for standard genome sequencing and annotation.</title>
        <authorList>
            <consortium name="The Broad Institute Genomics Platform"/>
            <consortium name="The Broad Institute Genome Sequencing Center for Infectious Disease"/>
            <person name="Wu L."/>
            <person name="Ma J."/>
        </authorList>
    </citation>
    <scope>NUCLEOTIDE SEQUENCE [LARGE SCALE GENOMIC DNA]</scope>
    <source>
        <strain evidence="3">CGMCC 1.16444</strain>
    </source>
</reference>
<dbReference type="InterPro" id="IPR002634">
    <property type="entry name" value="BolA"/>
</dbReference>
<dbReference type="EMBL" id="JBHSJF010000006">
    <property type="protein sequence ID" value="MFC5068566.1"/>
    <property type="molecule type" value="Genomic_DNA"/>
</dbReference>
<dbReference type="PANTHER" id="PTHR46230:SF7">
    <property type="entry name" value="BOLA-LIKE PROTEIN 1"/>
    <property type="match status" value="1"/>
</dbReference>
<evidence type="ECO:0000256" key="1">
    <source>
        <dbReference type="RuleBase" id="RU003860"/>
    </source>
</evidence>
<dbReference type="Pfam" id="PF01722">
    <property type="entry name" value="BolA"/>
    <property type="match status" value="1"/>
</dbReference>
<evidence type="ECO:0000313" key="3">
    <source>
        <dbReference type="Proteomes" id="UP001595796"/>
    </source>
</evidence>
<dbReference type="Gene3D" id="3.30.300.90">
    <property type="entry name" value="BolA-like"/>
    <property type="match status" value="1"/>
</dbReference>
<dbReference type="Proteomes" id="UP001595796">
    <property type="component" value="Unassembled WGS sequence"/>
</dbReference>
<dbReference type="InterPro" id="IPR036065">
    <property type="entry name" value="BolA-like_sf"/>
</dbReference>
<comment type="caution">
    <text evidence="2">The sequence shown here is derived from an EMBL/GenBank/DDBJ whole genome shotgun (WGS) entry which is preliminary data.</text>
</comment>
<evidence type="ECO:0000313" key="2">
    <source>
        <dbReference type="EMBL" id="MFC5068566.1"/>
    </source>
</evidence>
<protein>
    <submittedName>
        <fullName evidence="2">BolA family protein</fullName>
    </submittedName>
</protein>
<proteinExistence type="inferred from homology"/>